<accession>A0A9E7AB36</accession>
<sequence length="396" mass="40486">MYGFGYGLTISSRRNGGAPSIQWEEWIDGLTEAQVLDIDFGQTDRHFQEATGVTLADDAGESIGLALDSGAWGGRTLAQELAGQAELVTNGDFTTDVSGWNISAGGSLTWDAGKARMENVSARAIASQSISLTANLMYFLAGEVETVSGVIAKLMAGSSPGGNQYAGSTSTAFVPQYFTPSGSPVVVSLRGGDASAGSVSKMDNISLKRTPGNAGSQASAPLQGKRQAGGVCRYDGLDDTHLTTFFAQAGPMTLLYHGTVAVSLAATQMVLGASGSGADRCWLAITTNGFIAAGVGSEGAATIVGTTDVRGKTIVAALTFDGTAVKLFLRVDGVTTEEYSAAQAGTPTTTIPFRTGAYNNNGTAAGWAAVDAKRLSAAHKSMALAEFTSIAAAWAA</sequence>
<dbReference type="Proteomes" id="UP000831684">
    <property type="component" value="Chromosome"/>
</dbReference>
<dbReference type="EMBL" id="CP083239">
    <property type="protein sequence ID" value="UOK73023.1"/>
    <property type="molecule type" value="Genomic_DNA"/>
</dbReference>
<dbReference type="KEGG" id="apol:K9D25_10140"/>
<reference evidence="1" key="1">
    <citation type="submission" date="2021-09" db="EMBL/GenBank/DDBJ databases">
        <title>Network and meta-omics reveal the key degrader and cooperation patterns in an efficient 1,4-dioxane-degrading microbial community.</title>
        <authorList>
            <person name="Dai C."/>
        </authorList>
    </citation>
    <scope>NUCLEOTIDE SEQUENCE</scope>
    <source>
        <strain evidence="1">ZM13</strain>
    </source>
</reference>
<proteinExistence type="predicted"/>
<evidence type="ECO:0000313" key="2">
    <source>
        <dbReference type="Proteomes" id="UP000831684"/>
    </source>
</evidence>
<dbReference type="RefSeq" id="WP_244450716.1">
    <property type="nucleotide sequence ID" value="NZ_CP083239.1"/>
</dbReference>
<evidence type="ECO:0000313" key="1">
    <source>
        <dbReference type="EMBL" id="UOK73023.1"/>
    </source>
</evidence>
<protein>
    <submittedName>
        <fullName evidence="1">Uncharacterized protein</fullName>
    </submittedName>
</protein>
<name>A0A9E7AB36_9HYPH</name>
<organism evidence="1 2">
    <name type="scientific">Ancylobacter polymorphus</name>
    <dbReference type="NCBI Taxonomy" id="223390"/>
    <lineage>
        <taxon>Bacteria</taxon>
        <taxon>Pseudomonadati</taxon>
        <taxon>Pseudomonadota</taxon>
        <taxon>Alphaproteobacteria</taxon>
        <taxon>Hyphomicrobiales</taxon>
        <taxon>Xanthobacteraceae</taxon>
        <taxon>Ancylobacter</taxon>
    </lineage>
</organism>
<gene>
    <name evidence="1" type="ORF">K9D25_10140</name>
</gene>
<dbReference type="AlphaFoldDB" id="A0A9E7AB36"/>